<feature type="transmembrane region" description="Helical" evidence="1">
    <location>
        <begin position="101"/>
        <end position="118"/>
    </location>
</feature>
<keyword evidence="1" id="KW-1133">Transmembrane helix</keyword>
<keyword evidence="1" id="KW-0472">Membrane</keyword>
<organism evidence="3 4">
    <name type="scientific">Protea cynaroides</name>
    <dbReference type="NCBI Taxonomy" id="273540"/>
    <lineage>
        <taxon>Eukaryota</taxon>
        <taxon>Viridiplantae</taxon>
        <taxon>Streptophyta</taxon>
        <taxon>Embryophyta</taxon>
        <taxon>Tracheophyta</taxon>
        <taxon>Spermatophyta</taxon>
        <taxon>Magnoliopsida</taxon>
        <taxon>Proteales</taxon>
        <taxon>Proteaceae</taxon>
        <taxon>Protea</taxon>
    </lineage>
</organism>
<dbReference type="Proteomes" id="UP001141806">
    <property type="component" value="Unassembled WGS sequence"/>
</dbReference>
<gene>
    <name evidence="3" type="ORF">NE237_013327</name>
</gene>
<accession>A0A9Q0H3N8</accession>
<feature type="signal peptide" evidence="2">
    <location>
        <begin position="1"/>
        <end position="20"/>
    </location>
</feature>
<dbReference type="PANTHER" id="PTHR13301">
    <property type="entry name" value="X-BOX TRANSCRIPTION FACTOR-RELATED"/>
    <property type="match status" value="1"/>
</dbReference>
<keyword evidence="4" id="KW-1185">Reference proteome</keyword>
<evidence type="ECO:0000256" key="2">
    <source>
        <dbReference type="SAM" id="SignalP"/>
    </source>
</evidence>
<dbReference type="AlphaFoldDB" id="A0A9Q0H3N8"/>
<dbReference type="EMBL" id="JAMYWD010000011">
    <property type="protein sequence ID" value="KAJ4956544.1"/>
    <property type="molecule type" value="Genomic_DNA"/>
</dbReference>
<name>A0A9Q0H3N8_9MAGN</name>
<protein>
    <submittedName>
        <fullName evidence="3">Uncharacterized protein</fullName>
    </submittedName>
</protein>
<reference evidence="3" key="1">
    <citation type="journal article" date="2023" name="Plant J.">
        <title>The genome of the king protea, Protea cynaroides.</title>
        <authorList>
            <person name="Chang J."/>
            <person name="Duong T.A."/>
            <person name="Schoeman C."/>
            <person name="Ma X."/>
            <person name="Roodt D."/>
            <person name="Barker N."/>
            <person name="Li Z."/>
            <person name="Van de Peer Y."/>
            <person name="Mizrachi E."/>
        </authorList>
    </citation>
    <scope>NUCLEOTIDE SEQUENCE</scope>
    <source>
        <tissue evidence="3">Young leaves</tissue>
    </source>
</reference>
<feature type="transmembrane region" description="Helical" evidence="1">
    <location>
        <begin position="71"/>
        <end position="89"/>
    </location>
</feature>
<keyword evidence="1" id="KW-0812">Transmembrane</keyword>
<dbReference type="OrthoDB" id="1623166at2759"/>
<sequence length="141" mass="16358">MARVLIVLALCLLIPALVSSARPIKNPFLVVGKFYRDNFETSATTFIPSWDNELRQPLSRKVPISSSMINPYRVIILFRLVILAFFLRYRLTHPVENAHGLWLASVLCEGCFALFWILDQLPKLHPVNRETYPERLCLRYN</sequence>
<keyword evidence="2" id="KW-0732">Signal</keyword>
<evidence type="ECO:0000313" key="4">
    <source>
        <dbReference type="Proteomes" id="UP001141806"/>
    </source>
</evidence>
<evidence type="ECO:0000256" key="1">
    <source>
        <dbReference type="SAM" id="Phobius"/>
    </source>
</evidence>
<proteinExistence type="predicted"/>
<comment type="caution">
    <text evidence="3">The sequence shown here is derived from an EMBL/GenBank/DDBJ whole genome shotgun (WGS) entry which is preliminary data.</text>
</comment>
<feature type="chain" id="PRO_5040452897" evidence="2">
    <location>
        <begin position="21"/>
        <end position="141"/>
    </location>
</feature>
<evidence type="ECO:0000313" key="3">
    <source>
        <dbReference type="EMBL" id="KAJ4956544.1"/>
    </source>
</evidence>